<dbReference type="Proteomes" id="UP000222310">
    <property type="component" value="Unassembled WGS sequence"/>
</dbReference>
<dbReference type="InterPro" id="IPR010982">
    <property type="entry name" value="Lambda_DNA-bd_dom_sf"/>
</dbReference>
<evidence type="ECO:0000259" key="1">
    <source>
        <dbReference type="PROSITE" id="PS50943"/>
    </source>
</evidence>
<sequence>MATTLKEKLKKLPLERQKQIEDRAEVLIAEEMTRRELRQSLKLTQAQIAQILEIDQGNVSRIEQRTDLMLSTLRKYIEALGGELQLVVRFPDDQVITLKEAFDYEELEEDCPPPLALASK</sequence>
<evidence type="ECO:0000313" key="2">
    <source>
        <dbReference type="EMBL" id="PHK07289.1"/>
    </source>
</evidence>
<dbReference type="Pfam" id="PF01381">
    <property type="entry name" value="HTH_3"/>
    <property type="match status" value="1"/>
</dbReference>
<accession>A0A9Q5ZH51</accession>
<comment type="caution">
    <text evidence="2">The sequence shown here is derived from an EMBL/GenBank/DDBJ whole genome shotgun (WGS) entry which is preliminary data.</text>
</comment>
<dbReference type="SMART" id="SM00530">
    <property type="entry name" value="HTH_XRE"/>
    <property type="match status" value="1"/>
</dbReference>
<dbReference type="EMBL" id="LAHD01000002">
    <property type="protein sequence ID" value="PHK07289.1"/>
    <property type="molecule type" value="Genomic_DNA"/>
</dbReference>
<organism evidence="2 3">
    <name type="scientific">Nostoc linckia z8</name>
    <dbReference type="NCBI Taxonomy" id="1628746"/>
    <lineage>
        <taxon>Bacteria</taxon>
        <taxon>Bacillati</taxon>
        <taxon>Cyanobacteriota</taxon>
        <taxon>Cyanophyceae</taxon>
        <taxon>Nostocales</taxon>
        <taxon>Nostocaceae</taxon>
        <taxon>Nostoc</taxon>
    </lineage>
</organism>
<dbReference type="InterPro" id="IPR001387">
    <property type="entry name" value="Cro/C1-type_HTH"/>
</dbReference>
<dbReference type="AlphaFoldDB" id="A0A9Q5ZH51"/>
<protein>
    <submittedName>
        <fullName evidence="2">Transcriptional regulator</fullName>
    </submittedName>
</protein>
<dbReference type="SUPFAM" id="SSF47413">
    <property type="entry name" value="lambda repressor-like DNA-binding domains"/>
    <property type="match status" value="1"/>
</dbReference>
<dbReference type="Gene3D" id="1.10.260.40">
    <property type="entry name" value="lambda repressor-like DNA-binding domains"/>
    <property type="match status" value="1"/>
</dbReference>
<dbReference type="PROSITE" id="PS50943">
    <property type="entry name" value="HTH_CROC1"/>
    <property type="match status" value="1"/>
</dbReference>
<name>A0A9Q5ZH51_NOSLI</name>
<proteinExistence type="predicted"/>
<reference evidence="2 3" key="1">
    <citation type="submission" date="2015-02" db="EMBL/GenBank/DDBJ databases">
        <title>Nostoc linckia genome annotation.</title>
        <authorList>
            <person name="Zhou Z."/>
        </authorList>
    </citation>
    <scope>NUCLEOTIDE SEQUENCE [LARGE SCALE GENOMIC DNA]</scope>
    <source>
        <strain evidence="3">z8</strain>
    </source>
</reference>
<dbReference type="CDD" id="cd00093">
    <property type="entry name" value="HTH_XRE"/>
    <property type="match status" value="1"/>
</dbReference>
<evidence type="ECO:0000313" key="3">
    <source>
        <dbReference type="Proteomes" id="UP000222310"/>
    </source>
</evidence>
<dbReference type="GeneID" id="57092028"/>
<dbReference type="GO" id="GO:0003677">
    <property type="term" value="F:DNA binding"/>
    <property type="evidence" value="ECO:0007669"/>
    <property type="project" value="InterPro"/>
</dbReference>
<gene>
    <name evidence="2" type="ORF">VF08_01445</name>
</gene>
<feature type="domain" description="HTH cro/C1-type" evidence="1">
    <location>
        <begin position="35"/>
        <end position="87"/>
    </location>
</feature>
<dbReference type="RefSeq" id="WP_099065843.1">
    <property type="nucleotide sequence ID" value="NZ_LAHD01000002.1"/>
</dbReference>